<evidence type="ECO:0000313" key="10">
    <source>
        <dbReference type="EMBL" id="MFC5068552.1"/>
    </source>
</evidence>
<sequence>MVRRVGSVLRFGVLAVLLAGLAACAGLESSTTSAGLVPTVAPRVVGADTPTRREHSRILAAYGGAYQDPALDLLLSEVSAKVSTASDRPDIAYRITVLNSPSINAFALPTGDLYVTRGLLALASDTSEIAAVIAHEMGHVSARHAFDRADKEREAVLVSRVVSDVLNDPEAGATSLAKSRLELARFSREQELEADRIGVRTLAKAGYDPYGASRFLAAMGRNAALRAASFGGGEGEKVDFMSSHPATPERVERATTAAKDAQATSKPERDRDRFLTAIEGMVYGDDPAQGFVRGNRFIHPVIGFVFEAPPGFNLENASESIVGIGQNETALRFDSVKVPSGQPIGQHLATDLMTGVEVSGVEEVTVNGFPAALAVARGRDWNFRLAGIRFGSDVYRIVYAARQLTPEIDAQFRASIQSFRRLTSSEGTSVRPQRLAIVKAKAGDTMQSLAARMATADRQIERFQVLNELAPEAQIVPGGRYKLIVE</sequence>
<keyword evidence="2" id="KW-0645">Protease</keyword>
<dbReference type="RefSeq" id="WP_114957957.1">
    <property type="nucleotide sequence ID" value="NZ_JBHSJF010000006.1"/>
</dbReference>
<feature type="signal peptide" evidence="8">
    <location>
        <begin position="1"/>
        <end position="25"/>
    </location>
</feature>
<dbReference type="PROSITE" id="PS51257">
    <property type="entry name" value="PROKAR_LIPOPROTEIN"/>
    <property type="match status" value="1"/>
</dbReference>
<dbReference type="PANTHER" id="PTHR22726:SF1">
    <property type="entry name" value="METALLOENDOPEPTIDASE OMA1, MITOCHONDRIAL"/>
    <property type="match status" value="1"/>
</dbReference>
<dbReference type="GO" id="GO:0008237">
    <property type="term" value="F:metallopeptidase activity"/>
    <property type="evidence" value="ECO:0007669"/>
    <property type="project" value="UniProtKB-KW"/>
</dbReference>
<evidence type="ECO:0000256" key="7">
    <source>
        <dbReference type="SAM" id="MobiDB-lite"/>
    </source>
</evidence>
<protein>
    <submittedName>
        <fullName evidence="10">M48 family metalloprotease</fullName>
    </submittedName>
</protein>
<dbReference type="CDD" id="cd07324">
    <property type="entry name" value="M48C_Oma1-like"/>
    <property type="match status" value="1"/>
</dbReference>
<feature type="domain" description="Peptidase M48" evidence="9">
    <location>
        <begin position="75"/>
        <end position="255"/>
    </location>
</feature>
<evidence type="ECO:0000256" key="2">
    <source>
        <dbReference type="ARBA" id="ARBA00022670"/>
    </source>
</evidence>
<name>A0ABV9Z349_9HYPH</name>
<evidence type="ECO:0000256" key="6">
    <source>
        <dbReference type="ARBA" id="ARBA00023049"/>
    </source>
</evidence>
<dbReference type="Pfam" id="PF01435">
    <property type="entry name" value="Peptidase_M48"/>
    <property type="match status" value="1"/>
</dbReference>
<keyword evidence="5" id="KW-0862">Zinc</keyword>
<evidence type="ECO:0000259" key="9">
    <source>
        <dbReference type="Pfam" id="PF01435"/>
    </source>
</evidence>
<feature type="region of interest" description="Disordered" evidence="7">
    <location>
        <begin position="240"/>
        <end position="269"/>
    </location>
</feature>
<dbReference type="PANTHER" id="PTHR22726">
    <property type="entry name" value="METALLOENDOPEPTIDASE OMA1"/>
    <property type="match status" value="1"/>
</dbReference>
<accession>A0ABV9Z349</accession>
<gene>
    <name evidence="10" type="ORF">ACFPFW_11080</name>
</gene>
<keyword evidence="6 10" id="KW-0482">Metalloprotease</keyword>
<evidence type="ECO:0000313" key="11">
    <source>
        <dbReference type="Proteomes" id="UP001595796"/>
    </source>
</evidence>
<keyword evidence="4" id="KW-0378">Hydrolase</keyword>
<dbReference type="EMBL" id="JBHSJF010000006">
    <property type="protein sequence ID" value="MFC5068552.1"/>
    <property type="molecule type" value="Genomic_DNA"/>
</dbReference>
<reference evidence="11" key="1">
    <citation type="journal article" date="2019" name="Int. J. Syst. Evol. Microbiol.">
        <title>The Global Catalogue of Microorganisms (GCM) 10K type strain sequencing project: providing services to taxonomists for standard genome sequencing and annotation.</title>
        <authorList>
            <consortium name="The Broad Institute Genomics Platform"/>
            <consortium name="The Broad Institute Genome Sequencing Center for Infectious Disease"/>
            <person name="Wu L."/>
            <person name="Ma J."/>
        </authorList>
    </citation>
    <scope>NUCLEOTIDE SEQUENCE [LARGE SCALE GENOMIC DNA]</scope>
    <source>
        <strain evidence="11">CGMCC 1.16444</strain>
    </source>
</reference>
<keyword evidence="11" id="KW-1185">Reference proteome</keyword>
<keyword evidence="3" id="KW-0479">Metal-binding</keyword>
<evidence type="ECO:0000256" key="8">
    <source>
        <dbReference type="SAM" id="SignalP"/>
    </source>
</evidence>
<dbReference type="InterPro" id="IPR001915">
    <property type="entry name" value="Peptidase_M48"/>
</dbReference>
<evidence type="ECO:0000256" key="4">
    <source>
        <dbReference type="ARBA" id="ARBA00022801"/>
    </source>
</evidence>
<keyword evidence="8" id="KW-0732">Signal</keyword>
<comment type="caution">
    <text evidence="10">The sequence shown here is derived from an EMBL/GenBank/DDBJ whole genome shotgun (WGS) entry which is preliminary data.</text>
</comment>
<feature type="chain" id="PRO_5045967270" evidence="8">
    <location>
        <begin position="26"/>
        <end position="486"/>
    </location>
</feature>
<evidence type="ECO:0000256" key="5">
    <source>
        <dbReference type="ARBA" id="ARBA00022833"/>
    </source>
</evidence>
<organism evidence="10 11">
    <name type="scientific">Flaviflagellibacter deserti</name>
    <dbReference type="NCBI Taxonomy" id="2267266"/>
    <lineage>
        <taxon>Bacteria</taxon>
        <taxon>Pseudomonadati</taxon>
        <taxon>Pseudomonadota</taxon>
        <taxon>Alphaproteobacteria</taxon>
        <taxon>Hyphomicrobiales</taxon>
        <taxon>Flaviflagellibacter</taxon>
    </lineage>
</organism>
<dbReference type="InterPro" id="IPR051156">
    <property type="entry name" value="Mito/Outer_Membr_Metalloprot"/>
</dbReference>
<dbReference type="Gene3D" id="3.30.2010.10">
    <property type="entry name" value="Metalloproteases ('zincins'), catalytic domain"/>
    <property type="match status" value="1"/>
</dbReference>
<evidence type="ECO:0000256" key="3">
    <source>
        <dbReference type="ARBA" id="ARBA00022723"/>
    </source>
</evidence>
<proteinExistence type="predicted"/>
<comment type="cofactor">
    <cofactor evidence="1">
        <name>Zn(2+)</name>
        <dbReference type="ChEBI" id="CHEBI:29105"/>
    </cofactor>
</comment>
<evidence type="ECO:0000256" key="1">
    <source>
        <dbReference type="ARBA" id="ARBA00001947"/>
    </source>
</evidence>
<dbReference type="Proteomes" id="UP001595796">
    <property type="component" value="Unassembled WGS sequence"/>
</dbReference>